<dbReference type="Pfam" id="PF00664">
    <property type="entry name" value="ABC_membrane"/>
    <property type="match status" value="1"/>
</dbReference>
<dbReference type="PROSITE" id="PS50929">
    <property type="entry name" value="ABC_TM1F"/>
    <property type="match status" value="1"/>
</dbReference>
<dbReference type="Proteomes" id="UP000279446">
    <property type="component" value="Unassembled WGS sequence"/>
</dbReference>
<feature type="domain" description="ABC transmembrane type-1" evidence="9">
    <location>
        <begin position="23"/>
        <end position="304"/>
    </location>
</feature>
<protein>
    <submittedName>
        <fullName evidence="10">ABC transporter ATP-binding protein</fullName>
    </submittedName>
</protein>
<dbReference type="OrthoDB" id="1891664at2"/>
<reference evidence="10 11" key="1">
    <citation type="submission" date="2018-12" db="EMBL/GenBank/DDBJ databases">
        <authorList>
            <person name="Sun L."/>
            <person name="Chen Z."/>
        </authorList>
    </citation>
    <scope>NUCLEOTIDE SEQUENCE [LARGE SCALE GENOMIC DNA]</scope>
    <source>
        <strain evidence="10 11">DSM 15890</strain>
    </source>
</reference>
<dbReference type="InterPro" id="IPR003593">
    <property type="entry name" value="AAA+_ATPase"/>
</dbReference>
<dbReference type="Gene3D" id="1.20.1560.10">
    <property type="entry name" value="ABC transporter type 1, transmembrane domain"/>
    <property type="match status" value="1"/>
</dbReference>
<feature type="transmembrane region" description="Helical" evidence="7">
    <location>
        <begin position="275"/>
        <end position="301"/>
    </location>
</feature>
<dbReference type="Gene3D" id="3.40.50.300">
    <property type="entry name" value="P-loop containing nucleotide triphosphate hydrolases"/>
    <property type="match status" value="1"/>
</dbReference>
<evidence type="ECO:0000256" key="3">
    <source>
        <dbReference type="ARBA" id="ARBA00022741"/>
    </source>
</evidence>
<comment type="subcellular location">
    <subcellularLocation>
        <location evidence="1">Cell membrane</location>
        <topology evidence="1">Multi-pass membrane protein</topology>
    </subcellularLocation>
</comment>
<name>A0A433Y4L9_9BACL</name>
<feature type="transmembrane region" description="Helical" evidence="7">
    <location>
        <begin position="58"/>
        <end position="79"/>
    </location>
</feature>
<dbReference type="GO" id="GO:0015421">
    <property type="term" value="F:ABC-type oligopeptide transporter activity"/>
    <property type="evidence" value="ECO:0007669"/>
    <property type="project" value="TreeGrafter"/>
</dbReference>
<dbReference type="InterPro" id="IPR011527">
    <property type="entry name" value="ABC1_TM_dom"/>
</dbReference>
<sequence length="571" mass="65515">MNDRKTLNKIINLFIPFKRKICITMVLLSLASLVNLFLPLTTRKIIDEGFIQNNMRTVIFFSLISFGLIVVGKSMEIMCEEIRTNIYIKIKLSLNEHAFHHLSRLKIKYFKEANTTVLLSNIKLDVDNITKVVDSNFFFLLTQILSLLGGLVGLLIIDWRLTILVICFTPAKYISAKYFSKKRENLIEKFIQSSSDYASWFGDTIGGINEIRLFGLIKNKKEEFTNKQLSMIGTEKRMEMLNVYSLAVESILLQLLLVGLYILGASMVFNYTLTVGSIFAFIMYSSYVTSPIASILNIRYFMSNVLPSARRYFNFLDLEVEDSTSKLVPKALTQMMKGNIEYSNVNFSYSEEMVLKNINFVIHAKEKVAIVGHNGSGKSTLIELLLRFHTPSSGTIKMDGVDIEQYDIDEYRQQISVVSQHVYLFDTTIENNIKLYSEPEYNEMQKVLIDAQLTEFALGESEDNDVGCNGLKMSGGQRQKIALARALIHEKELFIFDEATSNLDTESEIYINHLLNNRLKDKTVILVTHQMEVLKHVDRVIVIRDGELEYIGEYDQLFTNSSYFRDMVLVR</sequence>
<dbReference type="Pfam" id="PF00005">
    <property type="entry name" value="ABC_tran"/>
    <property type="match status" value="1"/>
</dbReference>
<keyword evidence="3" id="KW-0547">Nucleotide-binding</keyword>
<evidence type="ECO:0000313" key="10">
    <source>
        <dbReference type="EMBL" id="RUT43005.1"/>
    </source>
</evidence>
<dbReference type="PROSITE" id="PS00211">
    <property type="entry name" value="ABC_TRANSPORTER_1"/>
    <property type="match status" value="1"/>
</dbReference>
<dbReference type="GO" id="GO:0005886">
    <property type="term" value="C:plasma membrane"/>
    <property type="evidence" value="ECO:0007669"/>
    <property type="project" value="UniProtKB-SubCell"/>
</dbReference>
<proteinExistence type="predicted"/>
<evidence type="ECO:0000313" key="11">
    <source>
        <dbReference type="Proteomes" id="UP000279446"/>
    </source>
</evidence>
<evidence type="ECO:0000256" key="4">
    <source>
        <dbReference type="ARBA" id="ARBA00022840"/>
    </source>
</evidence>
<dbReference type="SUPFAM" id="SSF52540">
    <property type="entry name" value="P-loop containing nucleoside triphosphate hydrolases"/>
    <property type="match status" value="1"/>
</dbReference>
<dbReference type="InterPro" id="IPR027417">
    <property type="entry name" value="P-loop_NTPase"/>
</dbReference>
<evidence type="ECO:0000256" key="7">
    <source>
        <dbReference type="SAM" id="Phobius"/>
    </source>
</evidence>
<keyword evidence="5 7" id="KW-1133">Transmembrane helix</keyword>
<comment type="caution">
    <text evidence="10">The sequence shown here is derived from an EMBL/GenBank/DDBJ whole genome shotgun (WGS) entry which is preliminary data.</text>
</comment>
<dbReference type="InterPro" id="IPR003439">
    <property type="entry name" value="ABC_transporter-like_ATP-bd"/>
</dbReference>
<evidence type="ECO:0000256" key="5">
    <source>
        <dbReference type="ARBA" id="ARBA00022989"/>
    </source>
</evidence>
<dbReference type="RefSeq" id="WP_127194061.1">
    <property type="nucleotide sequence ID" value="NZ_JAUSSS010000005.1"/>
</dbReference>
<evidence type="ECO:0000259" key="8">
    <source>
        <dbReference type="PROSITE" id="PS50893"/>
    </source>
</evidence>
<keyword evidence="11" id="KW-1185">Reference proteome</keyword>
<keyword evidence="6 7" id="KW-0472">Membrane</keyword>
<feature type="transmembrane region" description="Helical" evidence="7">
    <location>
        <begin position="163"/>
        <end position="180"/>
    </location>
</feature>
<dbReference type="CDD" id="cd03228">
    <property type="entry name" value="ABCC_MRP_Like"/>
    <property type="match status" value="1"/>
</dbReference>
<dbReference type="PROSITE" id="PS50893">
    <property type="entry name" value="ABC_TRANSPORTER_2"/>
    <property type="match status" value="1"/>
</dbReference>
<evidence type="ECO:0000256" key="1">
    <source>
        <dbReference type="ARBA" id="ARBA00004651"/>
    </source>
</evidence>
<dbReference type="InterPro" id="IPR036640">
    <property type="entry name" value="ABC1_TM_sf"/>
</dbReference>
<dbReference type="PANTHER" id="PTHR43394:SF1">
    <property type="entry name" value="ATP-BINDING CASSETTE SUB-FAMILY B MEMBER 10, MITOCHONDRIAL"/>
    <property type="match status" value="1"/>
</dbReference>
<dbReference type="CDD" id="cd07346">
    <property type="entry name" value="ABC_6TM_exporters"/>
    <property type="match status" value="1"/>
</dbReference>
<dbReference type="GO" id="GO:0016887">
    <property type="term" value="F:ATP hydrolysis activity"/>
    <property type="evidence" value="ECO:0007669"/>
    <property type="project" value="InterPro"/>
</dbReference>
<evidence type="ECO:0000256" key="2">
    <source>
        <dbReference type="ARBA" id="ARBA00022692"/>
    </source>
</evidence>
<feature type="domain" description="ABC transporter" evidence="8">
    <location>
        <begin position="340"/>
        <end position="570"/>
    </location>
</feature>
<evidence type="ECO:0000259" key="9">
    <source>
        <dbReference type="PROSITE" id="PS50929"/>
    </source>
</evidence>
<dbReference type="InterPro" id="IPR017871">
    <property type="entry name" value="ABC_transporter-like_CS"/>
</dbReference>
<dbReference type="InterPro" id="IPR039421">
    <property type="entry name" value="Type_1_exporter"/>
</dbReference>
<dbReference type="SMART" id="SM00382">
    <property type="entry name" value="AAA"/>
    <property type="match status" value="1"/>
</dbReference>
<feature type="transmembrane region" description="Helical" evidence="7">
    <location>
        <begin position="21"/>
        <end position="38"/>
    </location>
</feature>
<dbReference type="GO" id="GO:0005524">
    <property type="term" value="F:ATP binding"/>
    <property type="evidence" value="ECO:0007669"/>
    <property type="project" value="UniProtKB-KW"/>
</dbReference>
<keyword evidence="4 10" id="KW-0067">ATP-binding</keyword>
<keyword evidence="2 7" id="KW-0812">Transmembrane</keyword>
<feature type="transmembrane region" description="Helical" evidence="7">
    <location>
        <begin position="241"/>
        <end position="263"/>
    </location>
</feature>
<feature type="transmembrane region" description="Helical" evidence="7">
    <location>
        <begin position="137"/>
        <end position="157"/>
    </location>
</feature>
<dbReference type="PANTHER" id="PTHR43394">
    <property type="entry name" value="ATP-DEPENDENT PERMEASE MDL1, MITOCHONDRIAL"/>
    <property type="match status" value="1"/>
</dbReference>
<dbReference type="SUPFAM" id="SSF90123">
    <property type="entry name" value="ABC transporter transmembrane region"/>
    <property type="match status" value="1"/>
</dbReference>
<dbReference type="EMBL" id="RZNY01000022">
    <property type="protein sequence ID" value="RUT43005.1"/>
    <property type="molecule type" value="Genomic_DNA"/>
</dbReference>
<gene>
    <name evidence="10" type="ORF">EJP82_21240</name>
</gene>
<dbReference type="AlphaFoldDB" id="A0A433Y4L9"/>
<organism evidence="10 11">
    <name type="scientific">Paenibacillus anaericanus</name>
    <dbReference type="NCBI Taxonomy" id="170367"/>
    <lineage>
        <taxon>Bacteria</taxon>
        <taxon>Bacillati</taxon>
        <taxon>Bacillota</taxon>
        <taxon>Bacilli</taxon>
        <taxon>Bacillales</taxon>
        <taxon>Paenibacillaceae</taxon>
        <taxon>Paenibacillus</taxon>
    </lineage>
</organism>
<evidence type="ECO:0000256" key="6">
    <source>
        <dbReference type="ARBA" id="ARBA00023136"/>
    </source>
</evidence>
<accession>A0A433Y4L9</accession>